<evidence type="ECO:0000313" key="2">
    <source>
        <dbReference type="EMBL" id="MFC5382064.1"/>
    </source>
</evidence>
<dbReference type="InterPro" id="IPR050553">
    <property type="entry name" value="Thioredoxin_ResA/DsbE_sf"/>
</dbReference>
<dbReference type="Gene3D" id="3.40.30.10">
    <property type="entry name" value="Glutaredoxin"/>
    <property type="match status" value="1"/>
</dbReference>
<dbReference type="InterPro" id="IPR013766">
    <property type="entry name" value="Thioredoxin_domain"/>
</dbReference>
<dbReference type="EMBL" id="JBHSLD010000014">
    <property type="protein sequence ID" value="MFC5382064.1"/>
    <property type="molecule type" value="Genomic_DNA"/>
</dbReference>
<name>A0ABW0GQY5_9MICO</name>
<evidence type="ECO:0000313" key="3">
    <source>
        <dbReference type="Proteomes" id="UP001596122"/>
    </source>
</evidence>
<gene>
    <name evidence="2" type="ORF">ACFPJ6_14930</name>
</gene>
<protein>
    <submittedName>
        <fullName evidence="2">Redoxin domain-containing protein</fullName>
    </submittedName>
</protein>
<dbReference type="Proteomes" id="UP001596122">
    <property type="component" value="Unassembled WGS sequence"/>
</dbReference>
<comment type="caution">
    <text evidence="2">The sequence shown here is derived from an EMBL/GenBank/DDBJ whole genome shotgun (WGS) entry which is preliminary data.</text>
</comment>
<sequence length="128" mass="13545">MQGTTLDGDTISATELDGPVVYWFWAPWCTVCRAEAPTVAEVAKRWEGEVTFLGVASRGPQDDMDAFVVETGTGGIRHIADLDGSIWAQLGVSAQPAFVFVDREGVATGWLGGLGEQQLDDVTASLAG</sequence>
<dbReference type="SUPFAM" id="SSF52833">
    <property type="entry name" value="Thioredoxin-like"/>
    <property type="match status" value="1"/>
</dbReference>
<dbReference type="PROSITE" id="PS51352">
    <property type="entry name" value="THIOREDOXIN_2"/>
    <property type="match status" value="1"/>
</dbReference>
<proteinExistence type="predicted"/>
<evidence type="ECO:0000259" key="1">
    <source>
        <dbReference type="PROSITE" id="PS51352"/>
    </source>
</evidence>
<dbReference type="InterPro" id="IPR036249">
    <property type="entry name" value="Thioredoxin-like_sf"/>
</dbReference>
<dbReference type="PANTHER" id="PTHR42852">
    <property type="entry name" value="THIOL:DISULFIDE INTERCHANGE PROTEIN DSBE"/>
    <property type="match status" value="1"/>
</dbReference>
<reference evidence="3" key="1">
    <citation type="journal article" date="2019" name="Int. J. Syst. Evol. Microbiol.">
        <title>The Global Catalogue of Microorganisms (GCM) 10K type strain sequencing project: providing services to taxonomists for standard genome sequencing and annotation.</title>
        <authorList>
            <consortium name="The Broad Institute Genomics Platform"/>
            <consortium name="The Broad Institute Genome Sequencing Center for Infectious Disease"/>
            <person name="Wu L."/>
            <person name="Ma J."/>
        </authorList>
    </citation>
    <scope>NUCLEOTIDE SEQUENCE [LARGE SCALE GENOMIC DNA]</scope>
    <source>
        <strain evidence="3">CCUG 43114</strain>
    </source>
</reference>
<dbReference type="PANTHER" id="PTHR42852:SF17">
    <property type="entry name" value="THIOREDOXIN-LIKE PROTEIN HI_1115"/>
    <property type="match status" value="1"/>
</dbReference>
<feature type="domain" description="Thioredoxin" evidence="1">
    <location>
        <begin position="1"/>
        <end position="128"/>
    </location>
</feature>
<dbReference type="InterPro" id="IPR000866">
    <property type="entry name" value="AhpC/TSA"/>
</dbReference>
<keyword evidence="3" id="KW-1185">Reference proteome</keyword>
<dbReference type="RefSeq" id="WP_340269846.1">
    <property type="nucleotide sequence ID" value="NZ_JBBEOG010000005.1"/>
</dbReference>
<accession>A0ABW0GQY5</accession>
<dbReference type="Pfam" id="PF00578">
    <property type="entry name" value="AhpC-TSA"/>
    <property type="match status" value="1"/>
</dbReference>
<organism evidence="2 3">
    <name type="scientific">Aquipuribacter nitratireducens</name>
    <dbReference type="NCBI Taxonomy" id="650104"/>
    <lineage>
        <taxon>Bacteria</taxon>
        <taxon>Bacillati</taxon>
        <taxon>Actinomycetota</taxon>
        <taxon>Actinomycetes</taxon>
        <taxon>Micrococcales</taxon>
        <taxon>Intrasporangiaceae</taxon>
        <taxon>Aquipuribacter</taxon>
    </lineage>
</organism>